<feature type="region of interest" description="Disordered" evidence="16">
    <location>
        <begin position="1"/>
        <end position="54"/>
    </location>
</feature>
<evidence type="ECO:0000256" key="3">
    <source>
        <dbReference type="ARBA" id="ARBA00022553"/>
    </source>
</evidence>
<reference evidence="18 19" key="1">
    <citation type="submission" date="2023-04" db="EMBL/GenBank/DDBJ databases">
        <title>Genome of Basidiobolus ranarum AG-B5.</title>
        <authorList>
            <person name="Stajich J.E."/>
            <person name="Carter-House D."/>
            <person name="Gryganskyi A."/>
        </authorList>
    </citation>
    <scope>NUCLEOTIDE SEQUENCE [LARGE SCALE GENOMIC DNA]</scope>
    <source>
        <strain evidence="18 19">AG-B5</strain>
    </source>
</reference>
<dbReference type="InterPro" id="IPR001752">
    <property type="entry name" value="Kinesin_motor_dom"/>
</dbReference>
<keyword evidence="5" id="KW-0493">Microtubule</keyword>
<feature type="binding site" evidence="14">
    <location>
        <begin position="146"/>
        <end position="153"/>
    </location>
    <ligand>
        <name>ATP</name>
        <dbReference type="ChEBI" id="CHEBI:30616"/>
    </ligand>
</feature>
<evidence type="ECO:0000256" key="9">
    <source>
        <dbReference type="ARBA" id="ARBA00023054"/>
    </source>
</evidence>
<dbReference type="Gene3D" id="3.40.850.10">
    <property type="entry name" value="Kinesin motor domain"/>
    <property type="match status" value="1"/>
</dbReference>
<evidence type="ECO:0000256" key="12">
    <source>
        <dbReference type="ARBA" id="ARBA00023306"/>
    </source>
</evidence>
<evidence type="ECO:0000313" key="18">
    <source>
        <dbReference type="EMBL" id="KAK9719990.1"/>
    </source>
</evidence>
<dbReference type="PROSITE" id="PS00411">
    <property type="entry name" value="KINESIN_MOTOR_1"/>
    <property type="match status" value="1"/>
</dbReference>
<dbReference type="InterPro" id="IPR019821">
    <property type="entry name" value="Kinesin_motor_CS"/>
</dbReference>
<evidence type="ECO:0000256" key="2">
    <source>
        <dbReference type="ARBA" id="ARBA00022490"/>
    </source>
</evidence>
<dbReference type="PROSITE" id="PS50067">
    <property type="entry name" value="KINESIN_MOTOR_2"/>
    <property type="match status" value="1"/>
</dbReference>
<dbReference type="InterPro" id="IPR025901">
    <property type="entry name" value="Kinesin-assoc_MT-bd_dom"/>
</dbReference>
<keyword evidence="8 14" id="KW-0067">ATP-binding</keyword>
<evidence type="ECO:0000256" key="14">
    <source>
        <dbReference type="PROSITE-ProRule" id="PRU00283"/>
    </source>
</evidence>
<proteinExistence type="inferred from homology"/>
<keyword evidence="11" id="KW-0206">Cytoskeleton</keyword>
<dbReference type="Pfam" id="PF13931">
    <property type="entry name" value="Microtub_bind"/>
    <property type="match status" value="1"/>
</dbReference>
<organism evidence="18 19">
    <name type="scientific">Basidiobolus ranarum</name>
    <dbReference type="NCBI Taxonomy" id="34480"/>
    <lineage>
        <taxon>Eukaryota</taxon>
        <taxon>Fungi</taxon>
        <taxon>Fungi incertae sedis</taxon>
        <taxon>Zoopagomycota</taxon>
        <taxon>Entomophthoromycotina</taxon>
        <taxon>Basidiobolomycetes</taxon>
        <taxon>Basidiobolales</taxon>
        <taxon>Basidiobolaceae</taxon>
        <taxon>Basidiobolus</taxon>
    </lineage>
</organism>
<evidence type="ECO:0000256" key="5">
    <source>
        <dbReference type="ARBA" id="ARBA00022701"/>
    </source>
</evidence>
<keyword evidence="12" id="KW-0131">Cell cycle</keyword>
<evidence type="ECO:0000256" key="11">
    <source>
        <dbReference type="ARBA" id="ARBA00023212"/>
    </source>
</evidence>
<dbReference type="InterPro" id="IPR047149">
    <property type="entry name" value="KIF11-like"/>
</dbReference>
<keyword evidence="19" id="KW-1185">Reference proteome</keyword>
<dbReference type="SUPFAM" id="SSF52540">
    <property type="entry name" value="P-loop containing nucleoside triphosphate hydrolases"/>
    <property type="match status" value="1"/>
</dbReference>
<comment type="subcellular location">
    <subcellularLocation>
        <location evidence="1">Cytoplasm</location>
        <location evidence="1">Cytoskeleton</location>
    </subcellularLocation>
</comment>
<keyword evidence="6 14" id="KW-0547">Nucleotide-binding</keyword>
<name>A0ABR2W567_9FUNG</name>
<accession>A0ABR2W567</accession>
<feature type="compositionally biased region" description="Basic and acidic residues" evidence="16">
    <location>
        <begin position="35"/>
        <end position="54"/>
    </location>
</feature>
<dbReference type="InterPro" id="IPR047241">
    <property type="entry name" value="KIF11-like_kin_motor_dom"/>
</dbReference>
<sequence length="1025" mass="116060">MSSYTSQSSENSMTSGRRSADPINGRRSDPNNGRRSVEVQKRRERVAKEGRYQDAEKESNIQVVIRSRGRNDKELRENSPSAIQCDSLIGSEIALSAGHYDKTARTYTFDKVFGPEATQEHVYDNVVKSFLEEVIMGYNCTIFAYGQTGTGKTYTMEGNLEEVNSSFSKDAGIIPRTLHRLFERLESETADYSVRLSFIELYNEELKDLLAPDEDPKRLKIFEDITRKGSIVIHGLEEFSVNNAMDGVQLLRKGSFRRKIAATKCNDKSSRSHSVFSITVHIKETTPGGEELLKVGKLNLVDLAGSENIGRSGAENKRAREAGMINQSLLTLGRVINSLVEKSPHIPYRESKLTRLLQDSLGGKTKTCIIATVSPARINFEETLSTLEYAIRAKSIRNKPEVNQKLTKIALIKEYVDEIDRLKSELMATRDKNGVYLTSDNYQSLVDENESNKELVDELKKSMETVQEQLTQITDEFKQKMDLLNRTSERLATTEKELEVTAEYLQATSQHLEVTKQTLEEQKILTEAHTETESMLNSLANGLVSTLKSSVEDCQHLHAKIDRKSAIEMENRRLFKEFQQSLTSQSEDLEAEIEEFKHEQNTFMDSCISHLQEFVGQKLQELVQQETSIDEATQAISQRHLGIEKHMETFASTTMANHQHVSESHDTLKTSVQGKAATFQQVGNDLFETFRQELLKYHNGFMVWQQKMEGSFQKLANNSKSQMAKQSELIASLNRMVQTETEEEIQKLRKQNEELSMALTLEKEKNGKSKQQLLSSITVLIQDHSAKRHESLKSAMGQMEVSLSKNSTALDNFKTCFNSMSSKASTEITSFTAKIDSSTQQVLDEITAGSKHIESYHSSNTVLADGTRSQLIAHVENSQNVVGEQLKKIENVNLELLDESHKYHNGHMKATQDLRSSISQKLNSSRSADVEMQSELSSHKNEMISDFSTLTDSVSTMRSLTDDHLSHTKSTIDHLVDQDIRVDESTGTTPKRRKFNYENTWSLTRPHQEILEERRHKSCKTADSQ</sequence>
<feature type="compositionally biased region" description="Basic and acidic residues" evidence="16">
    <location>
        <begin position="18"/>
        <end position="29"/>
    </location>
</feature>
<evidence type="ECO:0000313" key="19">
    <source>
        <dbReference type="Proteomes" id="UP001479436"/>
    </source>
</evidence>
<dbReference type="PANTHER" id="PTHR47970">
    <property type="entry name" value="KINESIN-LIKE PROTEIN KIF11"/>
    <property type="match status" value="1"/>
</dbReference>
<evidence type="ECO:0000256" key="13">
    <source>
        <dbReference type="ARBA" id="ARBA00034704"/>
    </source>
</evidence>
<dbReference type="InterPro" id="IPR036961">
    <property type="entry name" value="Kinesin_motor_dom_sf"/>
</dbReference>
<dbReference type="EMBL" id="JASJQH010007027">
    <property type="protein sequence ID" value="KAK9719990.1"/>
    <property type="molecule type" value="Genomic_DNA"/>
</dbReference>
<evidence type="ECO:0000256" key="10">
    <source>
        <dbReference type="ARBA" id="ARBA00023175"/>
    </source>
</evidence>
<keyword evidence="3" id="KW-0597">Phosphoprotein</keyword>
<dbReference type="SMART" id="SM00129">
    <property type="entry name" value="KISc"/>
    <property type="match status" value="1"/>
</dbReference>
<feature type="domain" description="Kinesin motor" evidence="17">
    <location>
        <begin position="60"/>
        <end position="396"/>
    </location>
</feature>
<comment type="similarity">
    <text evidence="13">Belongs to the TRAFAC class myosin-kinesin ATPase superfamily. Kinesin family. KIN-5/BimC subfamily.</text>
</comment>
<comment type="caution">
    <text evidence="18">The sequence shown here is derived from an EMBL/GenBank/DDBJ whole genome shotgun (WGS) entry which is preliminary data.</text>
</comment>
<feature type="compositionally biased region" description="Polar residues" evidence="16">
    <location>
        <begin position="1"/>
        <end position="17"/>
    </location>
</feature>
<keyword evidence="9 15" id="KW-0175">Coiled coil</keyword>
<dbReference type="CDD" id="cd01364">
    <property type="entry name" value="KISc_BimC_Eg5"/>
    <property type="match status" value="1"/>
</dbReference>
<evidence type="ECO:0000256" key="7">
    <source>
        <dbReference type="ARBA" id="ARBA00022776"/>
    </source>
</evidence>
<evidence type="ECO:0000256" key="15">
    <source>
        <dbReference type="SAM" id="Coils"/>
    </source>
</evidence>
<protein>
    <submittedName>
        <fullName evidence="18">Kinesin- motor protein</fullName>
    </submittedName>
</protein>
<dbReference type="InterPro" id="IPR027417">
    <property type="entry name" value="P-loop_NTPase"/>
</dbReference>
<evidence type="ECO:0000256" key="4">
    <source>
        <dbReference type="ARBA" id="ARBA00022618"/>
    </source>
</evidence>
<dbReference type="PRINTS" id="PR00380">
    <property type="entry name" value="KINESINHEAVY"/>
</dbReference>
<evidence type="ECO:0000256" key="16">
    <source>
        <dbReference type="SAM" id="MobiDB-lite"/>
    </source>
</evidence>
<evidence type="ECO:0000256" key="1">
    <source>
        <dbReference type="ARBA" id="ARBA00004245"/>
    </source>
</evidence>
<keyword evidence="2" id="KW-0963">Cytoplasm</keyword>
<evidence type="ECO:0000259" key="17">
    <source>
        <dbReference type="PROSITE" id="PS50067"/>
    </source>
</evidence>
<dbReference type="Pfam" id="PF00225">
    <property type="entry name" value="Kinesin"/>
    <property type="match status" value="1"/>
</dbReference>
<dbReference type="PANTHER" id="PTHR47970:SF12">
    <property type="entry name" value="KINESIN FAMILY MEMBER 11"/>
    <property type="match status" value="1"/>
</dbReference>
<evidence type="ECO:0000256" key="6">
    <source>
        <dbReference type="ARBA" id="ARBA00022741"/>
    </source>
</evidence>
<keyword evidence="7" id="KW-0498">Mitosis</keyword>
<feature type="coiled-coil region" evidence="15">
    <location>
        <begin position="738"/>
        <end position="765"/>
    </location>
</feature>
<gene>
    <name evidence="18" type="primary">KIP1_2</name>
    <name evidence="18" type="ORF">K7432_004408</name>
</gene>
<dbReference type="Proteomes" id="UP001479436">
    <property type="component" value="Unassembled WGS sequence"/>
</dbReference>
<keyword evidence="10 14" id="KW-0505">Motor protein</keyword>
<keyword evidence="4" id="KW-0132">Cell division</keyword>
<feature type="coiled-coil region" evidence="15">
    <location>
        <begin position="412"/>
        <end position="476"/>
    </location>
</feature>
<evidence type="ECO:0000256" key="8">
    <source>
        <dbReference type="ARBA" id="ARBA00022840"/>
    </source>
</evidence>